<dbReference type="GeneTree" id="ENSGT00940000166673"/>
<keyword evidence="2" id="KW-1185">Reference proteome</keyword>
<sequence>MLGKLENHTTPIAQEIKARINNWDRFKLKSFLSGKETISNVKREPTEWENIFATHTSDTALISRIYKELKKLYTKNTNNPINKWAKEMNRHFTEDLQAINRYLKKCSTSLVIREMQIKTTLRFHLTLIRMAQWCTPIVPATYEVEAGESLEPMSSRLA</sequence>
<evidence type="ECO:0000313" key="1">
    <source>
        <dbReference type="Ensembl" id="ENSSVLP00005004188.1"/>
    </source>
</evidence>
<dbReference type="AlphaFoldDB" id="A0A8D2AX50"/>
<protein>
    <submittedName>
        <fullName evidence="1">Uncharacterized protein</fullName>
    </submittedName>
</protein>
<proteinExistence type="predicted"/>
<dbReference type="Proteomes" id="UP000694564">
    <property type="component" value="Chromosome 4"/>
</dbReference>
<reference evidence="1" key="2">
    <citation type="submission" date="2025-09" db="UniProtKB">
        <authorList>
            <consortium name="Ensembl"/>
        </authorList>
    </citation>
    <scope>IDENTIFICATION</scope>
</reference>
<accession>A0A8D2AX50</accession>
<name>A0A8D2AX50_SCIVU</name>
<dbReference type="Ensembl" id="ENSSVLT00005004603.1">
    <property type="protein sequence ID" value="ENSSVLP00005004188.1"/>
    <property type="gene ID" value="ENSSVLG00005003356.1"/>
</dbReference>
<reference evidence="1" key="1">
    <citation type="submission" date="2025-08" db="UniProtKB">
        <authorList>
            <consortium name="Ensembl"/>
        </authorList>
    </citation>
    <scope>IDENTIFICATION</scope>
</reference>
<organism evidence="1 2">
    <name type="scientific">Sciurus vulgaris</name>
    <name type="common">Eurasian red squirrel</name>
    <dbReference type="NCBI Taxonomy" id="55149"/>
    <lineage>
        <taxon>Eukaryota</taxon>
        <taxon>Metazoa</taxon>
        <taxon>Chordata</taxon>
        <taxon>Craniata</taxon>
        <taxon>Vertebrata</taxon>
        <taxon>Euteleostomi</taxon>
        <taxon>Mammalia</taxon>
        <taxon>Eutheria</taxon>
        <taxon>Euarchontoglires</taxon>
        <taxon>Glires</taxon>
        <taxon>Rodentia</taxon>
        <taxon>Sciuromorpha</taxon>
        <taxon>Sciuridae</taxon>
        <taxon>Sciurinae</taxon>
        <taxon>Sciurini</taxon>
        <taxon>Sciurus</taxon>
    </lineage>
</organism>
<evidence type="ECO:0000313" key="2">
    <source>
        <dbReference type="Proteomes" id="UP000694564"/>
    </source>
</evidence>